<proteinExistence type="predicted"/>
<evidence type="ECO:0000313" key="2">
    <source>
        <dbReference type="Proteomes" id="UP000734823"/>
    </source>
</evidence>
<dbReference type="InterPro" id="IPR000408">
    <property type="entry name" value="Reg_chr_condens"/>
</dbReference>
<dbReference type="Gene3D" id="2.130.10.30">
    <property type="entry name" value="Regulator of chromosome condensation 1/beta-lactamase-inhibitor protein II"/>
    <property type="match status" value="2"/>
</dbReference>
<accession>A0ABR7L2C5</accession>
<organism evidence="1 2">
    <name type="scientific">Actinokineospora xionganensis</name>
    <dbReference type="NCBI Taxonomy" id="2684470"/>
    <lineage>
        <taxon>Bacteria</taxon>
        <taxon>Bacillati</taxon>
        <taxon>Actinomycetota</taxon>
        <taxon>Actinomycetes</taxon>
        <taxon>Pseudonocardiales</taxon>
        <taxon>Pseudonocardiaceae</taxon>
        <taxon>Actinokineospora</taxon>
    </lineage>
</organism>
<gene>
    <name evidence="1" type="ORF">GPZ80_06575</name>
</gene>
<dbReference type="SUPFAM" id="SSF50985">
    <property type="entry name" value="RCC1/BLIP-II"/>
    <property type="match status" value="1"/>
</dbReference>
<protein>
    <recommendedName>
        <fullName evidence="3">Alpha-tubulin suppressor</fullName>
    </recommendedName>
</protein>
<dbReference type="Pfam" id="PF13540">
    <property type="entry name" value="RCC1_2"/>
    <property type="match status" value="1"/>
</dbReference>
<dbReference type="InterPro" id="IPR009091">
    <property type="entry name" value="RCC1/BLIP-II"/>
</dbReference>
<dbReference type="EMBL" id="JABVED010000003">
    <property type="protein sequence ID" value="MBC6446840.1"/>
    <property type="molecule type" value="Genomic_DNA"/>
</dbReference>
<comment type="caution">
    <text evidence="1">The sequence shown here is derived from an EMBL/GenBank/DDBJ whole genome shotgun (WGS) entry which is preliminary data.</text>
</comment>
<dbReference type="Proteomes" id="UP000734823">
    <property type="component" value="Unassembled WGS sequence"/>
</dbReference>
<dbReference type="PROSITE" id="PS50012">
    <property type="entry name" value="RCC1_3"/>
    <property type="match status" value="4"/>
</dbReference>
<dbReference type="Pfam" id="PF00415">
    <property type="entry name" value="RCC1"/>
    <property type="match status" value="1"/>
</dbReference>
<evidence type="ECO:0000313" key="1">
    <source>
        <dbReference type="EMBL" id="MBC6446840.1"/>
    </source>
</evidence>
<name>A0ABR7L2C5_9PSEU</name>
<dbReference type="PANTHER" id="PTHR45982">
    <property type="entry name" value="REGULATOR OF CHROMOSOME CONDENSATION"/>
    <property type="match status" value="1"/>
</dbReference>
<keyword evidence="2" id="KW-1185">Reference proteome</keyword>
<sequence length="496" mass="50096">MTVALTNGGYVDLFNNAGYTHLIVDLVGFHTPEFGSHFFGRTPQRIIDTRSGAGTPVSTTVSVPVEWPDYVTGALLNVTATQATTDTFVHAGSESGYSTSTLNLKPGQTVPNAAVAQVKSGDLMRFSNNAGTTHVIADVEGVFVGQGGCVSECAVAWGMGVNDSVGARPNAPKSAQLPVTGVSGVKAIASGVDMGYALKTDGTVVAWGANEYGQLGNGWTGLGSPMPVPVKGLAGVTQIAAGPHAGYALRDGTVLRWGRTPVYATARPFLTEVISGATKIAATETNGFALVDGQAYGWGSAHDGLLGVTYKEASAEPRKILGVTDMRDIAGGKYTAYAIKNDGSLWAWGSNRAGELGIGVACDSNTGQGCGSAEAVKVSGLTDVRAVSAALGRAYALLGDGSVWTWGTVGVCSGCASTTPVKMAELADVTQVAATPGGGYALRADGTVLGWGANHFGELANDAAGTFAGQPVVVGGSTGVTAVAGGRYAGYALTGA</sequence>
<dbReference type="PANTHER" id="PTHR45982:SF1">
    <property type="entry name" value="REGULATOR OF CHROMOSOME CONDENSATION"/>
    <property type="match status" value="1"/>
</dbReference>
<reference evidence="1 2" key="1">
    <citation type="submission" date="2020-06" db="EMBL/GenBank/DDBJ databases">
        <title>Actinokineospora xiongansis sp. nov., isolated from soil of Baiyangdian.</title>
        <authorList>
            <person name="Zhang X."/>
        </authorList>
    </citation>
    <scope>NUCLEOTIDE SEQUENCE [LARGE SCALE GENOMIC DNA]</scope>
    <source>
        <strain evidence="1 2">HBU206404</strain>
    </source>
</reference>
<dbReference type="InterPro" id="IPR051553">
    <property type="entry name" value="Ran_GTPase-activating"/>
</dbReference>
<dbReference type="RefSeq" id="WP_187219144.1">
    <property type="nucleotide sequence ID" value="NZ_JABVED010000003.1"/>
</dbReference>
<evidence type="ECO:0008006" key="3">
    <source>
        <dbReference type="Google" id="ProtNLM"/>
    </source>
</evidence>